<proteinExistence type="predicted"/>
<feature type="domain" description="CRAL-TRIO" evidence="2">
    <location>
        <begin position="118"/>
        <end position="273"/>
    </location>
</feature>
<dbReference type="SUPFAM" id="SSF48350">
    <property type="entry name" value="GTPase activation domain, GAP"/>
    <property type="match status" value="1"/>
</dbReference>
<dbReference type="GO" id="GO:0005737">
    <property type="term" value="C:cytoplasm"/>
    <property type="evidence" value="ECO:0007669"/>
    <property type="project" value="TreeGrafter"/>
</dbReference>
<dbReference type="PANTHER" id="PTHR45808:SF2">
    <property type="entry name" value="RHO GTPASE-ACTIVATING PROTEIN 68F"/>
    <property type="match status" value="1"/>
</dbReference>
<dbReference type="InterPro" id="IPR036865">
    <property type="entry name" value="CRAL-TRIO_dom_sf"/>
</dbReference>
<dbReference type="InterPro" id="IPR000198">
    <property type="entry name" value="RhoGAP_dom"/>
</dbReference>
<dbReference type="PROSITE" id="PS50191">
    <property type="entry name" value="CRAL_TRIO"/>
    <property type="match status" value="1"/>
</dbReference>
<name>A0A6M2DVN2_XENCH</name>
<evidence type="ECO:0000259" key="2">
    <source>
        <dbReference type="PROSITE" id="PS50191"/>
    </source>
</evidence>
<evidence type="ECO:0000313" key="4">
    <source>
        <dbReference type="EMBL" id="NOV49198.1"/>
    </source>
</evidence>
<dbReference type="SMART" id="SM00516">
    <property type="entry name" value="SEC14"/>
    <property type="match status" value="1"/>
</dbReference>
<protein>
    <submittedName>
        <fullName evidence="4">Putative cdc42 rho gtpase-activating protein</fullName>
    </submittedName>
</protein>
<dbReference type="EMBL" id="GIIL01005472">
    <property type="protein sequence ID" value="NOV49198.1"/>
    <property type="molecule type" value="Transcribed_RNA"/>
</dbReference>
<dbReference type="AlphaFoldDB" id="A0A6M2DVN2"/>
<dbReference type="PANTHER" id="PTHR45808">
    <property type="entry name" value="RHO GTPASE-ACTIVATING PROTEIN 68F"/>
    <property type="match status" value="1"/>
</dbReference>
<evidence type="ECO:0000259" key="3">
    <source>
        <dbReference type="PROSITE" id="PS50238"/>
    </source>
</evidence>
<feature type="region of interest" description="Disordered" evidence="1">
    <location>
        <begin position="1"/>
        <end position="34"/>
    </location>
</feature>
<dbReference type="Gene3D" id="3.40.525.10">
    <property type="entry name" value="CRAL-TRIO lipid binding domain"/>
    <property type="match status" value="1"/>
</dbReference>
<dbReference type="Gene3D" id="1.10.555.10">
    <property type="entry name" value="Rho GTPase activation protein"/>
    <property type="match status" value="1"/>
</dbReference>
<dbReference type="GO" id="GO:2001136">
    <property type="term" value="P:negative regulation of endocytic recycling"/>
    <property type="evidence" value="ECO:0007669"/>
    <property type="project" value="TreeGrafter"/>
</dbReference>
<dbReference type="Pfam" id="PF13716">
    <property type="entry name" value="CRAL_TRIO_2"/>
    <property type="match status" value="1"/>
</dbReference>
<dbReference type="SMART" id="SM00324">
    <property type="entry name" value="RhoGAP"/>
    <property type="match status" value="1"/>
</dbReference>
<dbReference type="GO" id="GO:0007264">
    <property type="term" value="P:small GTPase-mediated signal transduction"/>
    <property type="evidence" value="ECO:0007669"/>
    <property type="project" value="TreeGrafter"/>
</dbReference>
<dbReference type="GO" id="GO:0005096">
    <property type="term" value="F:GTPase activator activity"/>
    <property type="evidence" value="ECO:0007669"/>
    <property type="project" value="TreeGrafter"/>
</dbReference>
<dbReference type="InterPro" id="IPR001251">
    <property type="entry name" value="CRAL-TRIO_dom"/>
</dbReference>
<dbReference type="PROSITE" id="PS50238">
    <property type="entry name" value="RHOGAP"/>
    <property type="match status" value="1"/>
</dbReference>
<dbReference type="CDD" id="cd00170">
    <property type="entry name" value="SEC14"/>
    <property type="match status" value="1"/>
</dbReference>
<dbReference type="InterPro" id="IPR008936">
    <property type="entry name" value="Rho_GTPase_activation_prot"/>
</dbReference>
<reference evidence="4" key="1">
    <citation type="submission" date="2020-03" db="EMBL/GenBank/DDBJ databases">
        <title>Transcriptomic Profiling of the Digestive Tract of the Rat Flea, Xenopsylla cheopis, Following Blood Feeding and Infection with Yersinia pestis.</title>
        <authorList>
            <person name="Bland D.M."/>
            <person name="Martens C.A."/>
            <person name="Virtaneva K."/>
            <person name="Kanakabandi K."/>
            <person name="Long D."/>
            <person name="Rosenke R."/>
            <person name="Saturday G.A."/>
            <person name="Hoyt F.H."/>
            <person name="Bruno D.P."/>
            <person name="Ribeiro J.M.C."/>
            <person name="Hinnebusch J."/>
        </authorList>
    </citation>
    <scope>NUCLEOTIDE SEQUENCE</scope>
</reference>
<feature type="domain" description="Rho-GAP" evidence="3">
    <location>
        <begin position="309"/>
        <end position="497"/>
    </location>
</feature>
<dbReference type="Pfam" id="PF00620">
    <property type="entry name" value="RhoGAP"/>
    <property type="match status" value="1"/>
</dbReference>
<evidence type="ECO:0000256" key="1">
    <source>
        <dbReference type="SAM" id="MobiDB-lite"/>
    </source>
</evidence>
<dbReference type="SUPFAM" id="SSF52087">
    <property type="entry name" value="CRAL/TRIO domain"/>
    <property type="match status" value="1"/>
</dbReference>
<accession>A0A6M2DVN2</accession>
<sequence>MDHKQGKPSPVRQFQAVHGETDDAYPSLSDFHDYEPNLEFDDTELQHPAGVDPGSVDFIAPLNSNSGSGDYLESPMSDGTIEENFEEMIPQVTDTDDSLVYINNQEEETTLSEETKKRFEEIANYGVIEVVGDDTAGRKTIVVYACRLPAKEVLNLQILLDYITHTLDAFVNEDYTLVYFHQGLTSRNKPPLTWLWQAYKAFDRKFKKNLKALYLVHPTNFIRIVWQLFKPAISKKFGRKVMYVNYLCELSDLLHLEQMSLPQTILDFDAQLLSKNPKATTVTNCQVDHVNANVSQAISNQLLTQQFGVSLQYIKENHPDIEEDIPPIVKQCVEFLEQPDALETEGLFRRSANITTIRELQEQVNKGETISFGGDPHVAAVMLKTFLRELEEPLLTFDLYDEIIQFLSWPKDERPKRVKVLILEKLPMENLKLLGYIAKFLWKVMDRCDLNKMTSSNLAVVFGPNLVRHQTCTMSLQAIAPINAFTDFMLQHQESIFIV</sequence>
<organism evidence="4">
    <name type="scientific">Xenopsylla cheopis</name>
    <name type="common">Oriental rat flea</name>
    <name type="synonym">Pulex cheopis</name>
    <dbReference type="NCBI Taxonomy" id="163159"/>
    <lineage>
        <taxon>Eukaryota</taxon>
        <taxon>Metazoa</taxon>
        <taxon>Ecdysozoa</taxon>
        <taxon>Arthropoda</taxon>
        <taxon>Hexapoda</taxon>
        <taxon>Insecta</taxon>
        <taxon>Pterygota</taxon>
        <taxon>Neoptera</taxon>
        <taxon>Endopterygota</taxon>
        <taxon>Siphonaptera</taxon>
        <taxon>Pulicidae</taxon>
        <taxon>Xenopsyllinae</taxon>
        <taxon>Xenopsylla</taxon>
    </lineage>
</organism>